<accession>A0A562V2C0</accession>
<sequence>MFGLLRPCSRLMDEPMRQEWMSHFCGLCLALRDDFGQSARLATNYDSLVLSALVEAQTEADPHRRTAGPCPLRGMRTKSVVHGTAARLAAVASVLLASAKIEDHIVDGDGPARRPSVAGIGRRVSRRLETRALRVGDDIGFDSAGLLAGVRRQGLVEARATASTALTAVTAPTEEATAALFAQTAVIAGRPGNVDPMSRAGRAFGRLAHLVDAVSDLDGDTARGAWNPLTVTETSAAEAHRLCHAAIADIDAALADAEVGGDGLARSLLVDHAEHTLRQSYPGTHHHHGHPHDHGRPAPRGFWAGCGMAIVVACTCQCCCSEKFEGPWSRRSRQGCCHKCDCCDCNCCSCGDCCPCD</sequence>
<name>A0A562V2C0_9ACTN</name>
<evidence type="ECO:0008006" key="3">
    <source>
        <dbReference type="Google" id="ProtNLM"/>
    </source>
</evidence>
<dbReference type="AlphaFoldDB" id="A0A562V2C0"/>
<protein>
    <recommendedName>
        <fullName evidence="3">Regulatory protein</fullName>
    </recommendedName>
</protein>
<dbReference type="InterPro" id="IPR043740">
    <property type="entry name" value="DUF5685"/>
</dbReference>
<proteinExistence type="predicted"/>
<dbReference type="Proteomes" id="UP000321617">
    <property type="component" value="Unassembled WGS sequence"/>
</dbReference>
<dbReference type="EMBL" id="VLLL01000006">
    <property type="protein sequence ID" value="TWJ12039.1"/>
    <property type="molecule type" value="Genomic_DNA"/>
</dbReference>
<gene>
    <name evidence="1" type="ORF">LX16_2785</name>
</gene>
<dbReference type="RefSeq" id="WP_170283860.1">
    <property type="nucleotide sequence ID" value="NZ_BAABIJ010000002.1"/>
</dbReference>
<comment type="caution">
    <text evidence="1">The sequence shown here is derived from an EMBL/GenBank/DDBJ whole genome shotgun (WGS) entry which is preliminary data.</text>
</comment>
<dbReference type="Pfam" id="PF18937">
    <property type="entry name" value="DUF5685"/>
    <property type="match status" value="1"/>
</dbReference>
<organism evidence="1 2">
    <name type="scientific">Stackebrandtia albiflava</name>
    <dbReference type="NCBI Taxonomy" id="406432"/>
    <lineage>
        <taxon>Bacteria</taxon>
        <taxon>Bacillati</taxon>
        <taxon>Actinomycetota</taxon>
        <taxon>Actinomycetes</taxon>
        <taxon>Glycomycetales</taxon>
        <taxon>Glycomycetaceae</taxon>
        <taxon>Stackebrandtia</taxon>
    </lineage>
</organism>
<keyword evidence="2" id="KW-1185">Reference proteome</keyword>
<reference evidence="1 2" key="1">
    <citation type="journal article" date="2013" name="Stand. Genomic Sci.">
        <title>Genomic Encyclopedia of Type Strains, Phase I: The one thousand microbial genomes (KMG-I) project.</title>
        <authorList>
            <person name="Kyrpides N.C."/>
            <person name="Woyke T."/>
            <person name="Eisen J.A."/>
            <person name="Garrity G."/>
            <person name="Lilburn T.G."/>
            <person name="Beck B.J."/>
            <person name="Whitman W.B."/>
            <person name="Hugenholtz P."/>
            <person name="Klenk H.P."/>
        </authorList>
    </citation>
    <scope>NUCLEOTIDE SEQUENCE [LARGE SCALE GENOMIC DNA]</scope>
    <source>
        <strain evidence="1 2">DSM 45044</strain>
    </source>
</reference>
<evidence type="ECO:0000313" key="1">
    <source>
        <dbReference type="EMBL" id="TWJ12039.1"/>
    </source>
</evidence>
<evidence type="ECO:0000313" key="2">
    <source>
        <dbReference type="Proteomes" id="UP000321617"/>
    </source>
</evidence>